<organism evidence="7 8">
    <name type="scientific">Emericellopsis cladophorae</name>
    <dbReference type="NCBI Taxonomy" id="2686198"/>
    <lineage>
        <taxon>Eukaryota</taxon>
        <taxon>Fungi</taxon>
        <taxon>Dikarya</taxon>
        <taxon>Ascomycota</taxon>
        <taxon>Pezizomycotina</taxon>
        <taxon>Sordariomycetes</taxon>
        <taxon>Hypocreomycetidae</taxon>
        <taxon>Hypocreales</taxon>
        <taxon>Bionectriaceae</taxon>
        <taxon>Emericellopsis</taxon>
    </lineage>
</organism>
<dbReference type="GO" id="GO:0016491">
    <property type="term" value="F:oxidoreductase activity"/>
    <property type="evidence" value="ECO:0007669"/>
    <property type="project" value="UniProtKB-KW"/>
</dbReference>
<reference evidence="7" key="1">
    <citation type="journal article" date="2021" name="J Fungi (Basel)">
        <title>Genomic and Metabolomic Analyses of the Marine Fungus Emericellopsis cladophorae: Insights into Saltwater Adaptability Mechanisms and Its Biosynthetic Potential.</title>
        <authorList>
            <person name="Goncalves M.F.M."/>
            <person name="Hilario S."/>
            <person name="Van de Peer Y."/>
            <person name="Esteves A.C."/>
            <person name="Alves A."/>
        </authorList>
    </citation>
    <scope>NUCLEOTIDE SEQUENCE</scope>
    <source>
        <strain evidence="7">MUM 19.33</strain>
    </source>
</reference>
<dbReference type="InterPro" id="IPR015815">
    <property type="entry name" value="HIBADH-related"/>
</dbReference>
<feature type="domain" description="3-hydroxyisobutyrate dehydrogenase-like NAD-binding" evidence="6">
    <location>
        <begin position="161"/>
        <end position="280"/>
    </location>
</feature>
<evidence type="ECO:0000256" key="4">
    <source>
        <dbReference type="PIRSR" id="PIRSR000103-1"/>
    </source>
</evidence>
<dbReference type="InterPro" id="IPR029154">
    <property type="entry name" value="HIBADH-like_NADP-bd"/>
</dbReference>
<comment type="similarity">
    <text evidence="1">Belongs to the HIBADH-related family. NP60 subfamily.</text>
</comment>
<dbReference type="GO" id="GO:0050661">
    <property type="term" value="F:NADP binding"/>
    <property type="evidence" value="ECO:0007669"/>
    <property type="project" value="InterPro"/>
</dbReference>
<dbReference type="EMBL" id="JAGIXG020000018">
    <property type="protein sequence ID" value="KAI6781781.1"/>
    <property type="molecule type" value="Genomic_DNA"/>
</dbReference>
<dbReference type="GO" id="GO:0051287">
    <property type="term" value="F:NAD binding"/>
    <property type="evidence" value="ECO:0007669"/>
    <property type="project" value="InterPro"/>
</dbReference>
<dbReference type="SUPFAM" id="SSF51735">
    <property type="entry name" value="NAD(P)-binding Rossmann-fold domains"/>
    <property type="match status" value="1"/>
</dbReference>
<dbReference type="InterPro" id="IPR008927">
    <property type="entry name" value="6-PGluconate_DH-like_C_sf"/>
</dbReference>
<dbReference type="InterPro" id="IPR051265">
    <property type="entry name" value="HIBADH-related_NP60_sf"/>
</dbReference>
<dbReference type="InterPro" id="IPR036291">
    <property type="entry name" value="NAD(P)-bd_dom_sf"/>
</dbReference>
<keyword evidence="2" id="KW-0560">Oxidoreductase</keyword>
<dbReference type="Pfam" id="PF03446">
    <property type="entry name" value="NAD_binding_2"/>
    <property type="match status" value="1"/>
</dbReference>
<evidence type="ECO:0000256" key="1">
    <source>
        <dbReference type="ARBA" id="ARBA00007598"/>
    </source>
</evidence>
<dbReference type="PANTHER" id="PTHR43580:SF3">
    <property type="entry name" value="6-PHOSPHOGLUCONATE DEHYDROGENASE FAMILY PROTEIN (AFU_ORTHOLOGUE AFUA_2G11600)"/>
    <property type="match status" value="1"/>
</dbReference>
<keyword evidence="8" id="KW-1185">Reference proteome</keyword>
<protein>
    <submittedName>
        <fullName evidence="7">6-phosphogluconate dehydrogenase 2</fullName>
    </submittedName>
</protein>
<dbReference type="Gene3D" id="1.10.1040.10">
    <property type="entry name" value="N-(1-d-carboxylethyl)-l-norvaline Dehydrogenase, domain 2"/>
    <property type="match status" value="1"/>
</dbReference>
<evidence type="ECO:0000256" key="2">
    <source>
        <dbReference type="ARBA" id="ARBA00023002"/>
    </source>
</evidence>
<dbReference type="GeneID" id="75831433"/>
<dbReference type="SUPFAM" id="SSF48179">
    <property type="entry name" value="6-phosphogluconate dehydrogenase C-terminal domain-like"/>
    <property type="match status" value="1"/>
</dbReference>
<reference evidence="7" key="2">
    <citation type="submission" date="2022-07" db="EMBL/GenBank/DDBJ databases">
        <authorList>
            <person name="Goncalves M.F.M."/>
            <person name="Hilario S."/>
            <person name="Van De Peer Y."/>
            <person name="Esteves A.C."/>
            <person name="Alves A."/>
        </authorList>
    </citation>
    <scope>NUCLEOTIDE SEQUENCE</scope>
    <source>
        <strain evidence="7">MUM 19.33</strain>
    </source>
</reference>
<dbReference type="PANTHER" id="PTHR43580">
    <property type="entry name" value="OXIDOREDUCTASE GLYR1-RELATED"/>
    <property type="match status" value="1"/>
</dbReference>
<dbReference type="Gene3D" id="3.40.50.720">
    <property type="entry name" value="NAD(P)-binding Rossmann-like Domain"/>
    <property type="match status" value="1"/>
</dbReference>
<evidence type="ECO:0000313" key="7">
    <source>
        <dbReference type="EMBL" id="KAI6781781.1"/>
    </source>
</evidence>
<dbReference type="InterPro" id="IPR006115">
    <property type="entry name" value="6PGDH_NADP-bd"/>
</dbReference>
<sequence>MGRGMCKNIVEKADLSSPLLLHNRSVQRAVDLSHKLGSDKTEVVEDLAAGVSKADIIFTCVSNDEAINETFETMLQGHVKNKVFVECSTVHPETTEALAKAATAAGAEFVAAPVFGAPAAAEAGQLIGVFAGPRASVEKAKPYFKGVMAKAEIDMTDKPYGQASKLKVLGNTFILAMVEQLAEAHTVAEKSGLGTEYVDDFVQGLFGGPYAAYSTRMLGGAYHNMKEPLFGVDLARKDARHAKRLAADAGVQMKIVEAADQHLAQVQEHAGSSGDIAGIYGAVRKESGLKFENDA</sequence>
<evidence type="ECO:0000259" key="5">
    <source>
        <dbReference type="Pfam" id="PF03446"/>
    </source>
</evidence>
<dbReference type="PIRSF" id="PIRSF000103">
    <property type="entry name" value="HIBADH"/>
    <property type="match status" value="1"/>
</dbReference>
<dbReference type="OrthoDB" id="435038at2759"/>
<evidence type="ECO:0000259" key="6">
    <source>
        <dbReference type="Pfam" id="PF14833"/>
    </source>
</evidence>
<proteinExistence type="inferred from homology"/>
<feature type="active site" evidence="4">
    <location>
        <position position="167"/>
    </location>
</feature>
<keyword evidence="3" id="KW-0520">NAD</keyword>
<gene>
    <name evidence="7" type="ORF">J7T54_004947</name>
</gene>
<dbReference type="InterPro" id="IPR013328">
    <property type="entry name" value="6PGD_dom2"/>
</dbReference>
<evidence type="ECO:0000256" key="3">
    <source>
        <dbReference type="ARBA" id="ARBA00023027"/>
    </source>
</evidence>
<feature type="domain" description="6-phosphogluconate dehydrogenase NADP-binding" evidence="5">
    <location>
        <begin position="1"/>
        <end position="147"/>
    </location>
</feature>
<name>A0A9P9Y1J2_9HYPO</name>
<dbReference type="AlphaFoldDB" id="A0A9P9Y1J2"/>
<comment type="caution">
    <text evidence="7">The sequence shown here is derived from an EMBL/GenBank/DDBJ whole genome shotgun (WGS) entry which is preliminary data.</text>
</comment>
<evidence type="ECO:0000313" key="8">
    <source>
        <dbReference type="Proteomes" id="UP001055219"/>
    </source>
</evidence>
<dbReference type="Pfam" id="PF14833">
    <property type="entry name" value="NAD_binding_11"/>
    <property type="match status" value="1"/>
</dbReference>
<dbReference type="RefSeq" id="XP_051362637.1">
    <property type="nucleotide sequence ID" value="XM_051505987.1"/>
</dbReference>
<accession>A0A9P9Y1J2</accession>
<dbReference type="Proteomes" id="UP001055219">
    <property type="component" value="Unassembled WGS sequence"/>
</dbReference>